<dbReference type="AlphaFoldDB" id="A0A9Q0K317"/>
<protein>
    <submittedName>
        <fullName evidence="6">Uncharacterized protein</fullName>
    </submittedName>
</protein>
<evidence type="ECO:0000256" key="5">
    <source>
        <dbReference type="ARBA" id="ARBA00023242"/>
    </source>
</evidence>
<dbReference type="SUPFAM" id="SSF101936">
    <property type="entry name" value="DNA-binding pseudobarrel domain"/>
    <property type="match status" value="1"/>
</dbReference>
<dbReference type="OrthoDB" id="590488at2759"/>
<evidence type="ECO:0000313" key="7">
    <source>
        <dbReference type="Proteomes" id="UP001141806"/>
    </source>
</evidence>
<proteinExistence type="predicted"/>
<sequence>MEHKCRDYKKWREHWYWTHLEGTQIRFSRLLIAGFDQGLAVPIKIVSMLRKQLMNRVTLKSLSGKTWTIGLEKSDEELFFQQGWADFKVGSCGLPSNWGTCETKLHLESMNNNSNDTINLESEWSETESEDHNPPGKKCKSKDKAHQLACAFRSSKPSFIFTMVPMSVCRKFFMQTFSQMNTKIHFCICTFIDSIKSMSMQNWKEIVLRSNVCQNKLIPRTPFYLVRII</sequence>
<evidence type="ECO:0000256" key="1">
    <source>
        <dbReference type="ARBA" id="ARBA00004123"/>
    </source>
</evidence>
<dbReference type="EMBL" id="JAMYWD010000009">
    <property type="protein sequence ID" value="KAJ4961022.1"/>
    <property type="molecule type" value="Genomic_DNA"/>
</dbReference>
<organism evidence="6 7">
    <name type="scientific">Protea cynaroides</name>
    <dbReference type="NCBI Taxonomy" id="273540"/>
    <lineage>
        <taxon>Eukaryota</taxon>
        <taxon>Viridiplantae</taxon>
        <taxon>Streptophyta</taxon>
        <taxon>Embryophyta</taxon>
        <taxon>Tracheophyta</taxon>
        <taxon>Spermatophyta</taxon>
        <taxon>Magnoliopsida</taxon>
        <taxon>Proteales</taxon>
        <taxon>Proteaceae</taxon>
        <taxon>Protea</taxon>
    </lineage>
</organism>
<evidence type="ECO:0000256" key="3">
    <source>
        <dbReference type="ARBA" id="ARBA00023125"/>
    </source>
</evidence>
<keyword evidence="7" id="KW-1185">Reference proteome</keyword>
<dbReference type="GO" id="GO:0005634">
    <property type="term" value="C:nucleus"/>
    <property type="evidence" value="ECO:0007669"/>
    <property type="project" value="UniProtKB-SubCell"/>
</dbReference>
<reference evidence="6" key="1">
    <citation type="journal article" date="2023" name="Plant J.">
        <title>The genome of the king protea, Protea cynaroides.</title>
        <authorList>
            <person name="Chang J."/>
            <person name="Duong T.A."/>
            <person name="Schoeman C."/>
            <person name="Ma X."/>
            <person name="Roodt D."/>
            <person name="Barker N."/>
            <person name="Li Z."/>
            <person name="Van de Peer Y."/>
            <person name="Mizrachi E."/>
        </authorList>
    </citation>
    <scope>NUCLEOTIDE SEQUENCE</scope>
    <source>
        <tissue evidence="6">Young leaves</tissue>
    </source>
</reference>
<comment type="subcellular location">
    <subcellularLocation>
        <location evidence="1">Nucleus</location>
    </subcellularLocation>
</comment>
<keyword evidence="4" id="KW-0804">Transcription</keyword>
<dbReference type="GO" id="GO:0003677">
    <property type="term" value="F:DNA binding"/>
    <property type="evidence" value="ECO:0007669"/>
    <property type="project" value="UniProtKB-KW"/>
</dbReference>
<gene>
    <name evidence="6" type="ORF">NE237_020932</name>
</gene>
<dbReference type="Proteomes" id="UP001141806">
    <property type="component" value="Unassembled WGS sequence"/>
</dbReference>
<keyword evidence="5" id="KW-0539">Nucleus</keyword>
<name>A0A9Q0K317_9MAGN</name>
<dbReference type="InterPro" id="IPR015300">
    <property type="entry name" value="DNA-bd_pseudobarrel_sf"/>
</dbReference>
<dbReference type="Gene3D" id="2.40.330.10">
    <property type="entry name" value="DNA-binding pseudobarrel domain"/>
    <property type="match status" value="1"/>
</dbReference>
<evidence type="ECO:0000313" key="6">
    <source>
        <dbReference type="EMBL" id="KAJ4961022.1"/>
    </source>
</evidence>
<comment type="caution">
    <text evidence="6">The sequence shown here is derived from an EMBL/GenBank/DDBJ whole genome shotgun (WGS) entry which is preliminary data.</text>
</comment>
<keyword evidence="2" id="KW-0805">Transcription regulation</keyword>
<evidence type="ECO:0000256" key="4">
    <source>
        <dbReference type="ARBA" id="ARBA00023163"/>
    </source>
</evidence>
<evidence type="ECO:0000256" key="2">
    <source>
        <dbReference type="ARBA" id="ARBA00023015"/>
    </source>
</evidence>
<accession>A0A9Q0K317</accession>
<keyword evidence="3" id="KW-0238">DNA-binding</keyword>